<evidence type="ECO:0000313" key="2">
    <source>
        <dbReference type="EMBL" id="GIM88874.1"/>
    </source>
</evidence>
<dbReference type="AlphaFoldDB" id="A0A919T6Y3"/>
<sequence length="86" mass="9976">MRVRLGRTRQVASRPPGRQLTRAGFLVVAELPRQCTEETRSWDHFTSEQADSYWIRCTLSGPHDEHEDEHTGLTWRTDASRRGLRG</sequence>
<evidence type="ECO:0000313" key="3">
    <source>
        <dbReference type="Proteomes" id="UP000677082"/>
    </source>
</evidence>
<feature type="region of interest" description="Disordered" evidence="1">
    <location>
        <begin position="63"/>
        <end position="86"/>
    </location>
</feature>
<protein>
    <submittedName>
        <fullName evidence="2">Uncharacterized protein</fullName>
    </submittedName>
</protein>
<accession>A0A919T6Y3</accession>
<name>A0A919T6Y3_9ACTN</name>
<evidence type="ECO:0000256" key="1">
    <source>
        <dbReference type="SAM" id="MobiDB-lite"/>
    </source>
</evidence>
<dbReference type="EMBL" id="BOQN01000009">
    <property type="protein sequence ID" value="GIM88874.1"/>
    <property type="molecule type" value="Genomic_DNA"/>
</dbReference>
<gene>
    <name evidence="2" type="ORF">Ato02nite_006670</name>
</gene>
<dbReference type="Proteomes" id="UP000677082">
    <property type="component" value="Unassembled WGS sequence"/>
</dbReference>
<reference evidence="2 3" key="1">
    <citation type="submission" date="2021-03" db="EMBL/GenBank/DDBJ databases">
        <title>Whole genome shotgun sequence of Actinoplanes toevensis NBRC 105298.</title>
        <authorList>
            <person name="Komaki H."/>
            <person name="Tamura T."/>
        </authorList>
    </citation>
    <scope>NUCLEOTIDE SEQUENCE [LARGE SCALE GENOMIC DNA]</scope>
    <source>
        <strain evidence="2 3">NBRC 105298</strain>
    </source>
</reference>
<keyword evidence="3" id="KW-1185">Reference proteome</keyword>
<proteinExistence type="predicted"/>
<comment type="caution">
    <text evidence="2">The sequence shown here is derived from an EMBL/GenBank/DDBJ whole genome shotgun (WGS) entry which is preliminary data.</text>
</comment>
<organism evidence="2 3">
    <name type="scientific">Paractinoplanes toevensis</name>
    <dbReference type="NCBI Taxonomy" id="571911"/>
    <lineage>
        <taxon>Bacteria</taxon>
        <taxon>Bacillati</taxon>
        <taxon>Actinomycetota</taxon>
        <taxon>Actinomycetes</taxon>
        <taxon>Micromonosporales</taxon>
        <taxon>Micromonosporaceae</taxon>
        <taxon>Paractinoplanes</taxon>
    </lineage>
</organism>